<evidence type="ECO:0000313" key="10">
    <source>
        <dbReference type="Proteomes" id="UP000318288"/>
    </source>
</evidence>
<keyword evidence="4 6" id="KW-0472">Membrane</keyword>
<keyword evidence="2 6" id="KW-0812">Transmembrane</keyword>
<reference evidence="9 10" key="1">
    <citation type="submission" date="2019-02" db="EMBL/GenBank/DDBJ databases">
        <title>Deep-cultivation of Planctomycetes and their phenomic and genomic characterization uncovers novel biology.</title>
        <authorList>
            <person name="Wiegand S."/>
            <person name="Jogler M."/>
            <person name="Boedeker C."/>
            <person name="Pinto D."/>
            <person name="Vollmers J."/>
            <person name="Rivas-Marin E."/>
            <person name="Kohn T."/>
            <person name="Peeters S.H."/>
            <person name="Heuer A."/>
            <person name="Rast P."/>
            <person name="Oberbeckmann S."/>
            <person name="Bunk B."/>
            <person name="Jeske O."/>
            <person name="Meyerdierks A."/>
            <person name="Storesund J.E."/>
            <person name="Kallscheuer N."/>
            <person name="Luecker S."/>
            <person name="Lage O.M."/>
            <person name="Pohl T."/>
            <person name="Merkel B.J."/>
            <person name="Hornburger P."/>
            <person name="Mueller R.-W."/>
            <person name="Bruemmer F."/>
            <person name="Labrenz M."/>
            <person name="Spormann A.M."/>
            <person name="Op Den Camp H."/>
            <person name="Overmann J."/>
            <person name="Amann R."/>
            <person name="Jetten M.S.M."/>
            <person name="Mascher T."/>
            <person name="Medema M.H."/>
            <person name="Devos D.P."/>
            <person name="Kaster A.-K."/>
            <person name="Ovreas L."/>
            <person name="Rohde M."/>
            <person name="Galperin M.Y."/>
            <person name="Jogler C."/>
        </authorList>
    </citation>
    <scope>NUCLEOTIDE SEQUENCE [LARGE SCALE GENOMIC DNA]</scope>
    <source>
        <strain evidence="9 10">Poly51</strain>
    </source>
</reference>
<feature type="transmembrane region" description="Helical" evidence="6">
    <location>
        <begin position="203"/>
        <end position="220"/>
    </location>
</feature>
<evidence type="ECO:0000259" key="8">
    <source>
        <dbReference type="Pfam" id="PF19358"/>
    </source>
</evidence>
<dbReference type="OrthoDB" id="253635at2"/>
<evidence type="ECO:0000256" key="4">
    <source>
        <dbReference type="ARBA" id="ARBA00023136"/>
    </source>
</evidence>
<evidence type="ECO:0000256" key="6">
    <source>
        <dbReference type="SAM" id="Phobius"/>
    </source>
</evidence>
<dbReference type="GO" id="GO:0016874">
    <property type="term" value="F:ligase activity"/>
    <property type="evidence" value="ECO:0007669"/>
    <property type="project" value="UniProtKB-KW"/>
</dbReference>
<dbReference type="RefSeq" id="WP_146458702.1">
    <property type="nucleotide sequence ID" value="NZ_SJPW01000004.1"/>
</dbReference>
<keyword evidence="9" id="KW-0436">Ligase</keyword>
<gene>
    <name evidence="9" type="ORF">Poly51_32050</name>
</gene>
<organism evidence="9 10">
    <name type="scientific">Rubripirellula tenax</name>
    <dbReference type="NCBI Taxonomy" id="2528015"/>
    <lineage>
        <taxon>Bacteria</taxon>
        <taxon>Pseudomonadati</taxon>
        <taxon>Planctomycetota</taxon>
        <taxon>Planctomycetia</taxon>
        <taxon>Pirellulales</taxon>
        <taxon>Pirellulaceae</taxon>
        <taxon>Rubripirellula</taxon>
    </lineage>
</organism>
<feature type="domain" description="O-antigen ligase-related" evidence="7">
    <location>
        <begin position="222"/>
        <end position="353"/>
    </location>
</feature>
<keyword evidence="10" id="KW-1185">Reference proteome</keyword>
<dbReference type="PANTHER" id="PTHR37422">
    <property type="entry name" value="TEICHURONIC ACID BIOSYNTHESIS PROTEIN TUAE"/>
    <property type="match status" value="1"/>
</dbReference>
<feature type="domain" description="DUF5935" evidence="8">
    <location>
        <begin position="5"/>
        <end position="150"/>
    </location>
</feature>
<feature type="transmembrane region" description="Helical" evidence="6">
    <location>
        <begin position="42"/>
        <end position="71"/>
    </location>
</feature>
<protein>
    <submittedName>
        <fullName evidence="9">O-Antigen ligase</fullName>
    </submittedName>
</protein>
<feature type="transmembrane region" description="Helical" evidence="6">
    <location>
        <begin position="176"/>
        <end position="196"/>
    </location>
</feature>
<feature type="transmembrane region" description="Helical" evidence="6">
    <location>
        <begin position="83"/>
        <end position="103"/>
    </location>
</feature>
<dbReference type="InterPro" id="IPR045979">
    <property type="entry name" value="DUF5935"/>
</dbReference>
<dbReference type="EMBL" id="SJPW01000004">
    <property type="protein sequence ID" value="TWU54486.1"/>
    <property type="molecule type" value="Genomic_DNA"/>
</dbReference>
<evidence type="ECO:0000256" key="1">
    <source>
        <dbReference type="ARBA" id="ARBA00004141"/>
    </source>
</evidence>
<dbReference type="Proteomes" id="UP000318288">
    <property type="component" value="Unassembled WGS sequence"/>
</dbReference>
<comment type="subcellular location">
    <subcellularLocation>
        <location evidence="1">Membrane</location>
        <topology evidence="1">Multi-pass membrane protein</topology>
    </subcellularLocation>
</comment>
<evidence type="ECO:0000256" key="2">
    <source>
        <dbReference type="ARBA" id="ARBA00022692"/>
    </source>
</evidence>
<dbReference type="InterPro" id="IPR051533">
    <property type="entry name" value="WaaL-like"/>
</dbReference>
<keyword evidence="3 6" id="KW-1133">Transmembrane helix</keyword>
<feature type="transmembrane region" description="Helical" evidence="6">
    <location>
        <begin position="250"/>
        <end position="272"/>
    </location>
</feature>
<evidence type="ECO:0000259" key="7">
    <source>
        <dbReference type="Pfam" id="PF04932"/>
    </source>
</evidence>
<evidence type="ECO:0000313" key="9">
    <source>
        <dbReference type="EMBL" id="TWU54486.1"/>
    </source>
</evidence>
<proteinExistence type="predicted"/>
<feature type="transmembrane region" description="Helical" evidence="6">
    <location>
        <begin position="345"/>
        <end position="368"/>
    </location>
</feature>
<sequence>MSLTGLLWICVFVGLSLASVKRPVYAVLGHLMVFYASPVFWWFGGGLLTSLTMRWSLVAVLVLAVANLLGFKSRPRLDKPSRVFMQLLLLVSVNAFFIHHFFADYPPESAKVFDILWKGCLTTALFYLSIRNLKDLELAIFAMVLGCGFVGYQIVLSGQGFSDGGRLEGIRFAGAQGSNGTAAVLSVGLVLAAYFVLTMKNKWFGFISLALAPLILESLLRCNSRGSYLGLIASAIAIVVFARGPARKRAVGLCAIGVVAVLVMASDANIWARFESIFASAEERDGSASERLDYWRAALKMIADYPLGSGGEAAFTSPRGVGYIAHFREEFRSVHNGPLDIAAGWGIQGLVFMMLIIGKACLLAWRTLHQCIKDLNVDDALIGTVLISAIAGQMVCSQFTSVLDGEWFLWLAACCFAYARLMKASQLPETDLLGDDEEFDDENEPSFQSTNPLGGEKPRPSGGFDPHDSAAVR</sequence>
<dbReference type="InterPro" id="IPR007016">
    <property type="entry name" value="O-antigen_ligase-rel_domated"/>
</dbReference>
<dbReference type="GO" id="GO:0016020">
    <property type="term" value="C:membrane"/>
    <property type="evidence" value="ECO:0007669"/>
    <property type="project" value="UniProtKB-SubCell"/>
</dbReference>
<feature type="transmembrane region" description="Helical" evidence="6">
    <location>
        <begin position="226"/>
        <end position="243"/>
    </location>
</feature>
<name>A0A5C6F364_9BACT</name>
<dbReference type="AlphaFoldDB" id="A0A5C6F364"/>
<dbReference type="PANTHER" id="PTHR37422:SF13">
    <property type="entry name" value="LIPOPOLYSACCHARIDE BIOSYNTHESIS PROTEIN PA4999-RELATED"/>
    <property type="match status" value="1"/>
</dbReference>
<feature type="transmembrane region" description="Helical" evidence="6">
    <location>
        <begin position="115"/>
        <end position="131"/>
    </location>
</feature>
<evidence type="ECO:0000256" key="3">
    <source>
        <dbReference type="ARBA" id="ARBA00022989"/>
    </source>
</evidence>
<comment type="caution">
    <text evidence="9">The sequence shown here is derived from an EMBL/GenBank/DDBJ whole genome shotgun (WGS) entry which is preliminary data.</text>
</comment>
<evidence type="ECO:0000256" key="5">
    <source>
        <dbReference type="SAM" id="MobiDB-lite"/>
    </source>
</evidence>
<dbReference type="Pfam" id="PF04932">
    <property type="entry name" value="Wzy_C"/>
    <property type="match status" value="1"/>
</dbReference>
<dbReference type="Pfam" id="PF19358">
    <property type="entry name" value="DUF5935"/>
    <property type="match status" value="1"/>
</dbReference>
<feature type="region of interest" description="Disordered" evidence="5">
    <location>
        <begin position="432"/>
        <end position="473"/>
    </location>
</feature>
<feature type="transmembrane region" description="Helical" evidence="6">
    <location>
        <begin position="138"/>
        <end position="156"/>
    </location>
</feature>
<feature type="compositionally biased region" description="Acidic residues" evidence="5">
    <location>
        <begin position="432"/>
        <end position="444"/>
    </location>
</feature>
<accession>A0A5C6F364</accession>